<sequence>MKHYLILFTLLFISLAGFSQNHIIPLWENTPPLQKEMSLQEEAIQEGILRISNVQIPTIEVYLPTKQIATGKAVLIFPGGGYGILAYDWEGTDFAKWLNSQGIAGIVVKYRLPISKSLTDPKEVPLLDAQRALRLVRHQAEEWNIDPNQIGIMGFSAGGHLASTLSTQYAHQLDRELDSIDLLSARPDFSILVYPVITFNERFTHGGSKKNLLGENPDPDLVTRFSNELNVDENTPPTFLIHAQDDQAVPLENSILYYQALHAAGVEASLHIYPKGGHGFAFGMGRGAVANWREVLLDWINNLN</sequence>
<proteinExistence type="predicted"/>
<dbReference type="InterPro" id="IPR049492">
    <property type="entry name" value="BD-FAE-like_dom"/>
</dbReference>
<evidence type="ECO:0000313" key="3">
    <source>
        <dbReference type="EMBL" id="TDK47262.1"/>
    </source>
</evidence>
<comment type="caution">
    <text evidence="3">The sequence shown here is derived from an EMBL/GenBank/DDBJ whole genome shotgun (WGS) entry which is preliminary data.</text>
</comment>
<dbReference type="SUPFAM" id="SSF53474">
    <property type="entry name" value="alpha/beta-Hydrolases"/>
    <property type="match status" value="1"/>
</dbReference>
<keyword evidence="1 3" id="KW-0378">Hydrolase</keyword>
<accession>A0A4R5V5L3</accession>
<feature type="domain" description="BD-FAE-like" evidence="2">
    <location>
        <begin position="60"/>
        <end position="261"/>
    </location>
</feature>
<dbReference type="EMBL" id="SMUW01000029">
    <property type="protein sequence ID" value="TDK47262.1"/>
    <property type="molecule type" value="Genomic_DNA"/>
</dbReference>
<name>A0A4R5V5L3_9BACT</name>
<dbReference type="RefSeq" id="WP_133390096.1">
    <property type="nucleotide sequence ID" value="NZ_SMUW01000029.1"/>
</dbReference>
<reference evidence="3 4" key="1">
    <citation type="submission" date="2019-03" db="EMBL/GenBank/DDBJ databases">
        <title>Algoriphagus aquimaris sp. nov., isolated form marine sediment in Pohang, Korea.</title>
        <authorList>
            <person name="Kim J."/>
            <person name="Yoon S.-H."/>
            <person name="Lee S.-S."/>
        </authorList>
    </citation>
    <scope>NUCLEOTIDE SEQUENCE [LARGE SCALE GENOMIC DNA]</scope>
    <source>
        <strain evidence="3 4">F21</strain>
    </source>
</reference>
<dbReference type="PANTHER" id="PTHR48081:SF6">
    <property type="entry name" value="PEPTIDASE S9 PROLYL OLIGOPEPTIDASE CATALYTIC DOMAIN-CONTAINING PROTEIN"/>
    <property type="match status" value="1"/>
</dbReference>
<organism evidence="3 4">
    <name type="scientific">Algoriphagus formosus</name>
    <dbReference type="NCBI Taxonomy" id="2007308"/>
    <lineage>
        <taxon>Bacteria</taxon>
        <taxon>Pseudomonadati</taxon>
        <taxon>Bacteroidota</taxon>
        <taxon>Cytophagia</taxon>
        <taxon>Cytophagales</taxon>
        <taxon>Cyclobacteriaceae</taxon>
        <taxon>Algoriphagus</taxon>
    </lineage>
</organism>
<evidence type="ECO:0000256" key="1">
    <source>
        <dbReference type="ARBA" id="ARBA00022801"/>
    </source>
</evidence>
<dbReference type="AlphaFoldDB" id="A0A4R5V5L3"/>
<dbReference type="Gene3D" id="3.40.50.1820">
    <property type="entry name" value="alpha/beta hydrolase"/>
    <property type="match status" value="1"/>
</dbReference>
<dbReference type="Proteomes" id="UP000295438">
    <property type="component" value="Unassembled WGS sequence"/>
</dbReference>
<dbReference type="InterPro" id="IPR029058">
    <property type="entry name" value="AB_hydrolase_fold"/>
</dbReference>
<dbReference type="GO" id="GO:0016787">
    <property type="term" value="F:hydrolase activity"/>
    <property type="evidence" value="ECO:0007669"/>
    <property type="project" value="UniProtKB-KW"/>
</dbReference>
<dbReference type="PANTHER" id="PTHR48081">
    <property type="entry name" value="AB HYDROLASE SUPERFAMILY PROTEIN C4A8.06C"/>
    <property type="match status" value="1"/>
</dbReference>
<evidence type="ECO:0000259" key="2">
    <source>
        <dbReference type="Pfam" id="PF20434"/>
    </source>
</evidence>
<keyword evidence="4" id="KW-1185">Reference proteome</keyword>
<dbReference type="Pfam" id="PF20434">
    <property type="entry name" value="BD-FAE"/>
    <property type="match status" value="1"/>
</dbReference>
<gene>
    <name evidence="3" type="ORF">E1898_05185</name>
</gene>
<dbReference type="InterPro" id="IPR050300">
    <property type="entry name" value="GDXG_lipolytic_enzyme"/>
</dbReference>
<protein>
    <submittedName>
        <fullName evidence="3">Alpha/beta hydrolase</fullName>
    </submittedName>
</protein>
<evidence type="ECO:0000313" key="4">
    <source>
        <dbReference type="Proteomes" id="UP000295438"/>
    </source>
</evidence>